<dbReference type="InterPro" id="IPR046450">
    <property type="entry name" value="PA_dom_sf"/>
</dbReference>
<keyword evidence="7 12" id="KW-0732">Signal</keyword>
<dbReference type="RefSeq" id="WP_092672720.1">
    <property type="nucleotide sequence ID" value="NZ_FOXS01000002.1"/>
</dbReference>
<dbReference type="Pfam" id="PF02225">
    <property type="entry name" value="PA"/>
    <property type="match status" value="1"/>
</dbReference>
<feature type="domain" description="PKD/Chitinase" evidence="13">
    <location>
        <begin position="823"/>
        <end position="902"/>
    </location>
</feature>
<dbReference type="InterPro" id="IPR026444">
    <property type="entry name" value="Secre_tail"/>
</dbReference>
<dbReference type="SMART" id="SM00089">
    <property type="entry name" value="PKD"/>
    <property type="match status" value="1"/>
</dbReference>
<reference evidence="15" key="1">
    <citation type="submission" date="2016-10" db="EMBL/GenBank/DDBJ databases">
        <authorList>
            <person name="Varghese N."/>
            <person name="Submissions S."/>
        </authorList>
    </citation>
    <scope>NUCLEOTIDE SEQUENCE [LARGE SCALE GENOMIC DNA]</scope>
    <source>
        <strain evidence="15">OR362-8,ATCC BAA-1266,JCM 13504</strain>
    </source>
</reference>
<dbReference type="InterPro" id="IPR050371">
    <property type="entry name" value="Fungal_virulence_M36"/>
</dbReference>
<dbReference type="Pfam" id="PF02128">
    <property type="entry name" value="Peptidase_M36"/>
    <property type="match status" value="1"/>
</dbReference>
<dbReference type="CDD" id="cd04818">
    <property type="entry name" value="PA_subtilisin_1"/>
    <property type="match status" value="1"/>
</dbReference>
<keyword evidence="15" id="KW-1185">Reference proteome</keyword>
<dbReference type="STRING" id="1227077.SAMN04515668_2333"/>
<evidence type="ECO:0000256" key="5">
    <source>
        <dbReference type="ARBA" id="ARBA00022670"/>
    </source>
</evidence>
<keyword evidence="5" id="KW-0645">Protease</keyword>
<protein>
    <submittedName>
        <fullName evidence="14">Por secretion system C-terminal sorting domain-containing protein</fullName>
    </submittedName>
</protein>
<dbReference type="Gene3D" id="2.60.40.10">
    <property type="entry name" value="Immunoglobulins"/>
    <property type="match status" value="1"/>
</dbReference>
<dbReference type="Gene3D" id="1.10.390.10">
    <property type="entry name" value="Neutral Protease Domain 2"/>
    <property type="match status" value="1"/>
</dbReference>
<gene>
    <name evidence="14" type="ORF">SAMN04515668_2333</name>
</gene>
<dbReference type="CDD" id="cd09596">
    <property type="entry name" value="M36"/>
    <property type="match status" value="1"/>
</dbReference>
<keyword evidence="9" id="KW-0862">Zinc</keyword>
<evidence type="ECO:0000256" key="11">
    <source>
        <dbReference type="ARBA" id="ARBA00023145"/>
    </source>
</evidence>
<evidence type="ECO:0000256" key="12">
    <source>
        <dbReference type="SAM" id="SignalP"/>
    </source>
</evidence>
<dbReference type="InterPro" id="IPR013783">
    <property type="entry name" value="Ig-like_fold"/>
</dbReference>
<keyword evidence="4" id="KW-0964">Secreted</keyword>
<evidence type="ECO:0000256" key="1">
    <source>
        <dbReference type="ARBA" id="ARBA00001947"/>
    </source>
</evidence>
<feature type="signal peptide" evidence="12">
    <location>
        <begin position="1"/>
        <end position="23"/>
    </location>
</feature>
<dbReference type="InterPro" id="IPR003137">
    <property type="entry name" value="PA_domain"/>
</dbReference>
<dbReference type="CDD" id="cd00146">
    <property type="entry name" value="PKD"/>
    <property type="match status" value="1"/>
</dbReference>
<comment type="subcellular location">
    <subcellularLocation>
        <location evidence="2">Secreted</location>
    </subcellularLocation>
</comment>
<accession>A0A1I5YAT7</accession>
<dbReference type="InterPro" id="IPR022409">
    <property type="entry name" value="PKD/Chitinase_dom"/>
</dbReference>
<evidence type="ECO:0000256" key="10">
    <source>
        <dbReference type="ARBA" id="ARBA00023049"/>
    </source>
</evidence>
<evidence type="ECO:0000256" key="6">
    <source>
        <dbReference type="ARBA" id="ARBA00022723"/>
    </source>
</evidence>
<sequence length="1047" mass="111240">MNKFIPRVAGLALTATLFMGSHASFGQEGARAQQKAVPRAALDYLRSNKQALKLTEADLADIELSSETVSAKSGVKHFYLQQMHQGIEIHNAVTNISLSREDKVIALGDRFQKNVGTRAKAAKAKLTAEAAVTAAARHLNLALKQPLVAKQRAGGKNEEVVFTTGGISLEPIPAKLVYQPMPDGSLRLAWEVSIYELDAQNWWDMRVDANTGEVLEKDNLVTHCEFDNDGPGGLPLLEHSAYAHAAAKPFNFASVMAGTNVYNVYAMPEESPSHGPRSLVSTSAADAIASKEGWHHTLTGKLTTTRGNNVYAYEDPNNNNSLANYSPNGGPELNFDYPVDFTKQPVDYRDAAITNLFYWNNVTHDVWYQYGFDEASGNFQADNFNRGGAQGDYVRAEAQDSRNVATTRNNANFSTPIDNGIGAPRMQMYLWTSPPDANMFRVTSPAGIAGSYPAVQAAFGPRLNSTPITGKLVLGNGIGGLSTNTDEGCGPHTNAASIAGNIAVVYRGNCDFSLKVYNAQLAGAIAVVVINNQPGTPISMGAGAATPAPIAIPSLMISDVAGAAVRAQLNASQEVRVSLKDDGRPELDGDFDNGIIVHEYGHGISTRLTGGRLTNCLGGQAEQAGEGWSDWFGLMMTMKGTDTRTKVRGIGTYAQGQPTNGQGIRPAPYSTDFAVNNYTYGRTNNTTLSQPHGIGFVWATVLWDMTWDLIDKYGYDANLYTGKKGNNMAMQLVIDGLKMQPCAPGFVDGRDAILKADLANYGGANQELIWRAFAKRGVGFSASQGAANSRIDQVEAFDLPPVYACTAPTITLASALANFPDAAANTIYLGYGPQSVQLLASKLASDPEFTYTWSPAAGLSATNVANPVFTPTAAGTYTFTVTAVNANVCTRTASITIKVMDVRCGKNRKVAVCFKGKEMCVDAADATALLNRERGEATIGACGTQARGTAEGTVASAPLPFDAALTAAPNPANAKTTLAFTLAESGAYRLEVVNTLGAVVSVVAQGNGEAGETLSHEFSRGNLAAGLYMARLVSGGKSHFTRIVLQD</sequence>
<dbReference type="SUPFAM" id="SSF49299">
    <property type="entry name" value="PKD domain"/>
    <property type="match status" value="1"/>
</dbReference>
<dbReference type="NCBIfam" id="NF038113">
    <property type="entry name" value="T9SSA_dep_M36"/>
    <property type="match status" value="1"/>
</dbReference>
<evidence type="ECO:0000256" key="8">
    <source>
        <dbReference type="ARBA" id="ARBA00022801"/>
    </source>
</evidence>
<dbReference type="GO" id="GO:0005615">
    <property type="term" value="C:extracellular space"/>
    <property type="evidence" value="ECO:0007669"/>
    <property type="project" value="InterPro"/>
</dbReference>
<dbReference type="GO" id="GO:0004222">
    <property type="term" value="F:metalloendopeptidase activity"/>
    <property type="evidence" value="ECO:0007669"/>
    <property type="project" value="InterPro"/>
</dbReference>
<feature type="chain" id="PRO_5011659346" evidence="12">
    <location>
        <begin position="24"/>
        <end position="1047"/>
    </location>
</feature>
<comment type="similarity">
    <text evidence="3">Belongs to the peptidase M36 family.</text>
</comment>
<dbReference type="InterPro" id="IPR027268">
    <property type="entry name" value="Peptidase_M4/M1_CTD_sf"/>
</dbReference>
<dbReference type="SUPFAM" id="SSF55486">
    <property type="entry name" value="Metalloproteases ('zincins'), catalytic domain"/>
    <property type="match status" value="1"/>
</dbReference>
<name>A0A1I5YAT7_HYMAR</name>
<evidence type="ECO:0000259" key="13">
    <source>
        <dbReference type="SMART" id="SM00089"/>
    </source>
</evidence>
<dbReference type="InterPro" id="IPR001842">
    <property type="entry name" value="Peptidase_M36"/>
</dbReference>
<dbReference type="Pfam" id="PF07504">
    <property type="entry name" value="FTP"/>
    <property type="match status" value="1"/>
</dbReference>
<evidence type="ECO:0000313" key="15">
    <source>
        <dbReference type="Proteomes" id="UP000199029"/>
    </source>
</evidence>
<evidence type="ECO:0000256" key="4">
    <source>
        <dbReference type="ARBA" id="ARBA00022525"/>
    </source>
</evidence>
<dbReference type="EMBL" id="FOXS01000002">
    <property type="protein sequence ID" value="SFQ41334.1"/>
    <property type="molecule type" value="Genomic_DNA"/>
</dbReference>
<keyword evidence="6" id="KW-0479">Metal-binding</keyword>
<dbReference type="Gene3D" id="3.10.170.10">
    <property type="match status" value="1"/>
</dbReference>
<comment type="cofactor">
    <cofactor evidence="1">
        <name>Zn(2+)</name>
        <dbReference type="ChEBI" id="CHEBI:29105"/>
    </cofactor>
</comment>
<dbReference type="Gene3D" id="3.50.30.30">
    <property type="match status" value="1"/>
</dbReference>
<dbReference type="Proteomes" id="UP000199029">
    <property type="component" value="Unassembled WGS sequence"/>
</dbReference>
<dbReference type="GO" id="GO:0008270">
    <property type="term" value="F:zinc ion binding"/>
    <property type="evidence" value="ECO:0007669"/>
    <property type="project" value="InterPro"/>
</dbReference>
<evidence type="ECO:0000256" key="2">
    <source>
        <dbReference type="ARBA" id="ARBA00004613"/>
    </source>
</evidence>
<dbReference type="SUPFAM" id="SSF52025">
    <property type="entry name" value="PA domain"/>
    <property type="match status" value="1"/>
</dbReference>
<dbReference type="PANTHER" id="PTHR33478:SF1">
    <property type="entry name" value="EXTRACELLULAR METALLOPROTEINASE MEP"/>
    <property type="match status" value="1"/>
</dbReference>
<dbReference type="InterPro" id="IPR011096">
    <property type="entry name" value="FTP_domain"/>
</dbReference>
<keyword evidence="10" id="KW-0482">Metalloprotease</keyword>
<dbReference type="PANTHER" id="PTHR33478">
    <property type="entry name" value="EXTRACELLULAR METALLOPROTEINASE MEP"/>
    <property type="match status" value="1"/>
</dbReference>
<organism evidence="14 15">
    <name type="scientific">Hymenobacter arizonensis</name>
    <name type="common">Siccationidurans arizonensis</name>
    <dbReference type="NCBI Taxonomy" id="1227077"/>
    <lineage>
        <taxon>Bacteria</taxon>
        <taxon>Pseudomonadati</taxon>
        <taxon>Bacteroidota</taxon>
        <taxon>Cytophagia</taxon>
        <taxon>Cytophagales</taxon>
        <taxon>Hymenobacteraceae</taxon>
        <taxon>Hymenobacter</taxon>
    </lineage>
</organism>
<evidence type="ECO:0000313" key="14">
    <source>
        <dbReference type="EMBL" id="SFQ41334.1"/>
    </source>
</evidence>
<evidence type="ECO:0000256" key="3">
    <source>
        <dbReference type="ARBA" id="ARBA00006006"/>
    </source>
</evidence>
<evidence type="ECO:0000256" key="9">
    <source>
        <dbReference type="ARBA" id="ARBA00022833"/>
    </source>
</evidence>
<dbReference type="GO" id="GO:0006508">
    <property type="term" value="P:proteolysis"/>
    <property type="evidence" value="ECO:0007669"/>
    <property type="project" value="UniProtKB-KW"/>
</dbReference>
<evidence type="ECO:0000256" key="7">
    <source>
        <dbReference type="ARBA" id="ARBA00022729"/>
    </source>
</evidence>
<keyword evidence="8" id="KW-0378">Hydrolase</keyword>
<dbReference type="AlphaFoldDB" id="A0A1I5YAT7"/>
<keyword evidence="11" id="KW-0865">Zymogen</keyword>
<dbReference type="NCBIfam" id="TIGR04183">
    <property type="entry name" value="Por_Secre_tail"/>
    <property type="match status" value="1"/>
</dbReference>
<dbReference type="InterPro" id="IPR035986">
    <property type="entry name" value="PKD_dom_sf"/>
</dbReference>
<dbReference type="OrthoDB" id="5377264at2"/>
<proteinExistence type="inferred from homology"/>